<accession>A0ABV4UAN5</accession>
<feature type="transmembrane region" description="Helical" evidence="8">
    <location>
        <begin position="433"/>
        <end position="452"/>
    </location>
</feature>
<feature type="transmembrane region" description="Helical" evidence="8">
    <location>
        <begin position="73"/>
        <end position="95"/>
    </location>
</feature>
<dbReference type="SUPFAM" id="SSF161098">
    <property type="entry name" value="MetI-like"/>
    <property type="match status" value="2"/>
</dbReference>
<keyword evidence="11" id="KW-1185">Reference proteome</keyword>
<protein>
    <submittedName>
        <fullName evidence="10">Iron ABC transporter permease</fullName>
    </submittedName>
</protein>
<keyword evidence="3" id="KW-1003">Cell membrane</keyword>
<sequence length="569" mass="62249">MSSTSVSVSAPASRFGMAQLLFTLSVGILLVVVAFPMLLIFFNAFWVDGQFNLADVAQILQKRETYEALLNSLILSGGVTVTGTIIGTLFAWLVTRTDLPFKRAMKLLFLVPFMLPAFIGALAWKMLLSPRAGYINRLFMDVFGFDGPLFDIYSYAGIILVETMYLFPFVFIQVSGALERMDPTLEESARISGADLFTITRKITIPLVMPSILSGALLIMLYSMAHFGTVAVLGVETGIYNIPTLIYEKIHQSAGSFESIRTATVLATVLVATAALILWLQNKVLNKGRYQIIAGKSFRPSELKLRGLRIPILIFCLIYIGLTIVLPTVTIFLVGGLKTYGLPFSLENLTWENYRHILFEWDLTRGSIWNSVSLGLTAALITMFAGVIISYVIVKMKVRGKGILEFLGMLPFSVPGSVIALGVILAWSGKFGVNLYNTVWIILIAYIARYMAFSLKANSAALEQVHDSLVEAARAAGATMGQALRDIVIPLVRPGMMAAFFLIFLPALRELTVSVLLYGPTTRTIGVAIYTLNEDGETVYSAALAGIALIIIVTGEVLIKRLIGEKKAA</sequence>
<feature type="transmembrane region" description="Helical" evidence="8">
    <location>
        <begin position="406"/>
        <end position="427"/>
    </location>
</feature>
<comment type="subcellular location">
    <subcellularLocation>
        <location evidence="1">Cell inner membrane</location>
        <topology evidence="1">Multi-pass membrane protein</topology>
    </subcellularLocation>
    <subcellularLocation>
        <location evidence="8">Cell membrane</location>
        <topology evidence="8">Multi-pass membrane protein</topology>
    </subcellularLocation>
</comment>
<keyword evidence="2 8" id="KW-0813">Transport</keyword>
<evidence type="ECO:0000313" key="11">
    <source>
        <dbReference type="Proteomes" id="UP001574673"/>
    </source>
</evidence>
<comment type="caution">
    <text evidence="10">The sequence shown here is derived from an EMBL/GenBank/DDBJ whole genome shotgun (WGS) entry which is preliminary data.</text>
</comment>
<keyword evidence="4" id="KW-0997">Cell inner membrane</keyword>
<keyword evidence="7 8" id="KW-0472">Membrane</keyword>
<dbReference type="InterPro" id="IPR000515">
    <property type="entry name" value="MetI-like"/>
</dbReference>
<keyword evidence="5 8" id="KW-0812">Transmembrane</keyword>
<dbReference type="Proteomes" id="UP001574673">
    <property type="component" value="Unassembled WGS sequence"/>
</dbReference>
<gene>
    <name evidence="10" type="ORF">ABCS64_00590</name>
</gene>
<dbReference type="Gene3D" id="1.10.3720.10">
    <property type="entry name" value="MetI-like"/>
    <property type="match status" value="2"/>
</dbReference>
<dbReference type="InterPro" id="IPR035906">
    <property type="entry name" value="MetI-like_sf"/>
</dbReference>
<feature type="transmembrane region" description="Helical" evidence="8">
    <location>
        <begin position="20"/>
        <end position="46"/>
    </location>
</feature>
<dbReference type="PROSITE" id="PS50928">
    <property type="entry name" value="ABC_TM1"/>
    <property type="match status" value="2"/>
</dbReference>
<feature type="transmembrane region" description="Helical" evidence="8">
    <location>
        <begin position="107"/>
        <end position="127"/>
    </location>
</feature>
<evidence type="ECO:0000256" key="8">
    <source>
        <dbReference type="RuleBase" id="RU363032"/>
    </source>
</evidence>
<feature type="domain" description="ABC transmembrane type-1" evidence="9">
    <location>
        <begin position="368"/>
        <end position="559"/>
    </location>
</feature>
<dbReference type="PANTHER" id="PTHR43357:SF3">
    <property type="entry name" value="FE(3+)-TRANSPORT SYSTEM PERMEASE PROTEIN FBPB 2"/>
    <property type="match status" value="1"/>
</dbReference>
<feature type="transmembrane region" description="Helical" evidence="8">
    <location>
        <begin position="312"/>
        <end position="337"/>
    </location>
</feature>
<evidence type="ECO:0000313" key="10">
    <source>
        <dbReference type="EMBL" id="MFA9948836.1"/>
    </source>
</evidence>
<feature type="transmembrane region" description="Helical" evidence="8">
    <location>
        <begin position="207"/>
        <end position="225"/>
    </location>
</feature>
<feature type="transmembrane region" description="Helical" evidence="8">
    <location>
        <begin position="152"/>
        <end position="172"/>
    </location>
</feature>
<comment type="similarity">
    <text evidence="8">Belongs to the binding-protein-dependent transport system permease family.</text>
</comment>
<keyword evidence="6 8" id="KW-1133">Transmembrane helix</keyword>
<evidence type="ECO:0000256" key="4">
    <source>
        <dbReference type="ARBA" id="ARBA00022519"/>
    </source>
</evidence>
<evidence type="ECO:0000256" key="5">
    <source>
        <dbReference type="ARBA" id="ARBA00022692"/>
    </source>
</evidence>
<reference evidence="11" key="1">
    <citation type="submission" date="2024-06" db="EMBL/GenBank/DDBJ databases">
        <title>Radixoralia hellwigii gen. nov., sp nov., isolated from a root canal in the human oral cavity.</title>
        <authorList>
            <person name="Bartsch S."/>
            <person name="Wittmer A."/>
            <person name="Schulz A.-K."/>
            <person name="Neumann-Schaal M."/>
            <person name="Wolf J."/>
            <person name="Gronow S."/>
            <person name="Tennert C."/>
            <person name="Haecker G."/>
            <person name="Cieplik F."/>
            <person name="Al-Ahmad A."/>
        </authorList>
    </citation>
    <scope>NUCLEOTIDE SEQUENCE [LARGE SCALE GENOMIC DNA]</scope>
    <source>
        <strain evidence="11">Wk13</strain>
    </source>
</reference>
<feature type="transmembrane region" description="Helical" evidence="8">
    <location>
        <begin position="539"/>
        <end position="559"/>
    </location>
</feature>
<evidence type="ECO:0000256" key="3">
    <source>
        <dbReference type="ARBA" id="ARBA00022475"/>
    </source>
</evidence>
<dbReference type="RefSeq" id="WP_418890009.1">
    <property type="nucleotide sequence ID" value="NZ_JBEUWX010000001.1"/>
</dbReference>
<evidence type="ECO:0000256" key="7">
    <source>
        <dbReference type="ARBA" id="ARBA00023136"/>
    </source>
</evidence>
<evidence type="ECO:0000256" key="6">
    <source>
        <dbReference type="ARBA" id="ARBA00022989"/>
    </source>
</evidence>
<dbReference type="Pfam" id="PF00528">
    <property type="entry name" value="BPD_transp_1"/>
    <property type="match status" value="2"/>
</dbReference>
<evidence type="ECO:0000256" key="2">
    <source>
        <dbReference type="ARBA" id="ARBA00022448"/>
    </source>
</evidence>
<name>A0ABV4UAN5_9RHOO</name>
<evidence type="ECO:0000256" key="1">
    <source>
        <dbReference type="ARBA" id="ARBA00004429"/>
    </source>
</evidence>
<proteinExistence type="inferred from homology"/>
<dbReference type="CDD" id="cd06261">
    <property type="entry name" value="TM_PBP2"/>
    <property type="match status" value="2"/>
</dbReference>
<evidence type="ECO:0000259" key="9">
    <source>
        <dbReference type="PROSITE" id="PS50928"/>
    </source>
</evidence>
<dbReference type="EMBL" id="JBEUWX010000001">
    <property type="protein sequence ID" value="MFA9948836.1"/>
    <property type="molecule type" value="Genomic_DNA"/>
</dbReference>
<feature type="transmembrane region" description="Helical" evidence="8">
    <location>
        <begin position="368"/>
        <end position="394"/>
    </location>
</feature>
<feature type="domain" description="ABC transmembrane type-1" evidence="9">
    <location>
        <begin position="69"/>
        <end position="278"/>
    </location>
</feature>
<dbReference type="PANTHER" id="PTHR43357">
    <property type="entry name" value="INNER MEMBRANE ABC TRANSPORTER PERMEASE PROTEIN YDCV"/>
    <property type="match status" value="1"/>
</dbReference>
<organism evidence="10 11">
    <name type="scientific">Dentiradicibacter hellwigii</name>
    <dbReference type="NCBI Taxonomy" id="3149053"/>
    <lineage>
        <taxon>Bacteria</taxon>
        <taxon>Pseudomonadati</taxon>
        <taxon>Pseudomonadota</taxon>
        <taxon>Betaproteobacteria</taxon>
        <taxon>Rhodocyclales</taxon>
        <taxon>Rhodocyclaceae</taxon>
        <taxon>Dentiradicibacter</taxon>
    </lineage>
</organism>
<feature type="transmembrane region" description="Helical" evidence="8">
    <location>
        <begin position="260"/>
        <end position="280"/>
    </location>
</feature>